<accession>A0A2M7AMH0</accession>
<dbReference type="AlphaFoldDB" id="A0A2M7AMH0"/>
<reference evidence="3" key="1">
    <citation type="submission" date="2017-09" db="EMBL/GenBank/DDBJ databases">
        <title>Depth-based differentiation of microbial function through sediment-hosted aquifers and enrichment of novel symbionts in the deep terrestrial subsurface.</title>
        <authorList>
            <person name="Probst A.J."/>
            <person name="Ladd B."/>
            <person name="Jarett J.K."/>
            <person name="Geller-Mcgrath D.E."/>
            <person name="Sieber C.M.K."/>
            <person name="Emerson J.B."/>
            <person name="Anantharaman K."/>
            <person name="Thomas B.C."/>
            <person name="Malmstrom R."/>
            <person name="Stieglmeier M."/>
            <person name="Klingl A."/>
            <person name="Woyke T."/>
            <person name="Ryan C.M."/>
            <person name="Banfield J.F."/>
        </authorList>
    </citation>
    <scope>NUCLEOTIDE SEQUENCE [LARGE SCALE GENOMIC DNA]</scope>
</reference>
<feature type="region of interest" description="Disordered" evidence="1">
    <location>
        <begin position="67"/>
        <end position="119"/>
    </location>
</feature>
<comment type="caution">
    <text evidence="2">The sequence shown here is derived from an EMBL/GenBank/DDBJ whole genome shotgun (WGS) entry which is preliminary data.</text>
</comment>
<evidence type="ECO:0000256" key="1">
    <source>
        <dbReference type="SAM" id="MobiDB-lite"/>
    </source>
</evidence>
<organism evidence="2 3">
    <name type="scientific">candidate division WWE3 bacterium CG06_land_8_20_14_3_00_42_16</name>
    <dbReference type="NCBI Taxonomy" id="1975083"/>
    <lineage>
        <taxon>Bacteria</taxon>
        <taxon>Katanobacteria</taxon>
    </lineage>
</organism>
<evidence type="ECO:0000313" key="3">
    <source>
        <dbReference type="Proteomes" id="UP000229916"/>
    </source>
</evidence>
<gene>
    <name evidence="2" type="ORF">COS81_03525</name>
</gene>
<protein>
    <submittedName>
        <fullName evidence="2">Uncharacterized protein</fullName>
    </submittedName>
</protein>
<proteinExistence type="predicted"/>
<feature type="compositionally biased region" description="Polar residues" evidence="1">
    <location>
        <begin position="108"/>
        <end position="119"/>
    </location>
</feature>
<evidence type="ECO:0000313" key="2">
    <source>
        <dbReference type="EMBL" id="PIU68573.1"/>
    </source>
</evidence>
<dbReference type="Proteomes" id="UP000229916">
    <property type="component" value="Unassembled WGS sequence"/>
</dbReference>
<dbReference type="EMBL" id="PEWD01000067">
    <property type="protein sequence ID" value="PIU68573.1"/>
    <property type="molecule type" value="Genomic_DNA"/>
</dbReference>
<sequence length="119" mass="13463">MQILDYGKCCSLQERGDDWISSFRRIGGFGGQARPGREWHILVIPHATNVIPHLPRRQAGLMRFACAGRDPEGSKPNQRKQRIVFSSNSRKLSAKLPQRKCSPPMAYQSLSMSLRPTDK</sequence>
<name>A0A2M7AMH0_UNCKA</name>